<protein>
    <recommendedName>
        <fullName evidence="5">Glycerophosphoryl diester phosphodiesterase membrane domain-containing protein</fullName>
    </recommendedName>
</protein>
<dbReference type="RefSeq" id="WP_342112958.1">
    <property type="nucleotide sequence ID" value="NZ_JBCAUN010000001.1"/>
</dbReference>
<evidence type="ECO:0008006" key="5">
    <source>
        <dbReference type="Google" id="ProtNLM"/>
    </source>
</evidence>
<feature type="transmembrane region" description="Helical" evidence="2">
    <location>
        <begin position="131"/>
        <end position="158"/>
    </location>
</feature>
<feature type="compositionally biased region" description="Basic and acidic residues" evidence="1">
    <location>
        <begin position="1"/>
        <end position="11"/>
    </location>
</feature>
<evidence type="ECO:0000313" key="3">
    <source>
        <dbReference type="EMBL" id="MEN1946522.1"/>
    </source>
</evidence>
<feature type="region of interest" description="Disordered" evidence="1">
    <location>
        <begin position="1"/>
        <end position="97"/>
    </location>
</feature>
<keyword evidence="2" id="KW-1133">Transmembrane helix</keyword>
<accession>A0ABU9W3E1</accession>
<evidence type="ECO:0000256" key="1">
    <source>
        <dbReference type="SAM" id="MobiDB-lite"/>
    </source>
</evidence>
<organism evidence="3 4">
    <name type="scientific">Leifsonia stereocauli</name>
    <dbReference type="NCBI Taxonomy" id="3134136"/>
    <lineage>
        <taxon>Bacteria</taxon>
        <taxon>Bacillati</taxon>
        <taxon>Actinomycetota</taxon>
        <taxon>Actinomycetes</taxon>
        <taxon>Micrococcales</taxon>
        <taxon>Microbacteriaceae</taxon>
        <taxon>Leifsonia</taxon>
    </lineage>
</organism>
<feature type="transmembrane region" description="Helical" evidence="2">
    <location>
        <begin position="227"/>
        <end position="256"/>
    </location>
</feature>
<feature type="transmembrane region" description="Helical" evidence="2">
    <location>
        <begin position="362"/>
        <end position="395"/>
    </location>
</feature>
<sequence>MTDGAEKHSGHDQVPATPDAAHPDEPATPAQAPYGEPSSGQPSYPQPTYGQPRPGQQPPQPQYGEYAQAPYGQPTWGQPDWQQPGMQQPVIGAPGWTPPPKPGIIPLRPLSFGTLLGAPFQMLKRNPKATFGSALLIQGIVGVATIAAIVPFTLWIVGRVDNASVEDQSEVIAGSVGLGILVGVVLFAVSLLASALLQGVIVLEAARATLGEKLTLGALWKRVLPRVLPLVGWLLLLGIGFTLALAFLVLIAVLIFAQGEGFLGLGIAYSVLAGIGLLVLSVWIYTKTLLVPCSIVLERLGIFAAVRRSWLLVRGAFWKVFGVNLLVAVIVNTIAQIVTAPLSILVGFGTTVLDPNGSGDQVAFLVITNGLVLLVTIVIGAVASVVQSGTIAFLYIDRRIRAEALDLDLQRAVEARESGTEAADPYLPADRLSPATV</sequence>
<dbReference type="Proteomes" id="UP001425155">
    <property type="component" value="Unassembled WGS sequence"/>
</dbReference>
<keyword evidence="2" id="KW-0812">Transmembrane</keyword>
<name>A0ABU9W3E1_9MICO</name>
<feature type="transmembrane region" description="Helical" evidence="2">
    <location>
        <begin position="178"/>
        <end position="206"/>
    </location>
</feature>
<evidence type="ECO:0000313" key="4">
    <source>
        <dbReference type="Proteomes" id="UP001425155"/>
    </source>
</evidence>
<proteinExistence type="predicted"/>
<feature type="compositionally biased region" description="Low complexity" evidence="1">
    <location>
        <begin position="62"/>
        <end position="71"/>
    </location>
</feature>
<reference evidence="3 4" key="1">
    <citation type="submission" date="2024-03" db="EMBL/GenBank/DDBJ databases">
        <title>YIM 134122 draft genome.</title>
        <authorList>
            <person name="Zuo S."/>
            <person name="Xiong L."/>
        </authorList>
    </citation>
    <scope>NUCLEOTIDE SEQUENCE [LARGE SCALE GENOMIC DNA]</scope>
    <source>
        <strain evidence="3 4">YIM 134122</strain>
    </source>
</reference>
<feature type="transmembrane region" description="Helical" evidence="2">
    <location>
        <begin position="262"/>
        <end position="285"/>
    </location>
</feature>
<gene>
    <name evidence="3" type="ORF">WJX64_08195</name>
</gene>
<feature type="transmembrane region" description="Helical" evidence="2">
    <location>
        <begin position="316"/>
        <end position="342"/>
    </location>
</feature>
<keyword evidence="2" id="KW-0472">Membrane</keyword>
<comment type="caution">
    <text evidence="3">The sequence shown here is derived from an EMBL/GenBank/DDBJ whole genome shotgun (WGS) entry which is preliminary data.</text>
</comment>
<dbReference type="EMBL" id="JBCLVG010000001">
    <property type="protein sequence ID" value="MEN1946522.1"/>
    <property type="molecule type" value="Genomic_DNA"/>
</dbReference>
<keyword evidence="4" id="KW-1185">Reference proteome</keyword>
<evidence type="ECO:0000256" key="2">
    <source>
        <dbReference type="SAM" id="Phobius"/>
    </source>
</evidence>